<feature type="region of interest" description="Disordered" evidence="1">
    <location>
        <begin position="51"/>
        <end position="94"/>
    </location>
</feature>
<evidence type="ECO:0000313" key="5">
    <source>
        <dbReference type="WBParaSite" id="TCONS_00007334.p1"/>
    </source>
</evidence>
<evidence type="ECO:0000313" key="4">
    <source>
        <dbReference type="WBParaSite" id="SSTP_0000016500.1"/>
    </source>
</evidence>
<dbReference type="WBParaSite" id="SSTP_0000016500.1">
    <property type="protein sequence ID" value="SSTP_0000016500.1"/>
    <property type="gene ID" value="SSTP_0000016500"/>
</dbReference>
<dbReference type="Proteomes" id="UP000035681">
    <property type="component" value="Unplaced"/>
</dbReference>
<protein>
    <submittedName>
        <fullName evidence="4 5">Uncharacterized protein</fullName>
    </submittedName>
</protein>
<evidence type="ECO:0000256" key="1">
    <source>
        <dbReference type="SAM" id="MobiDB-lite"/>
    </source>
</evidence>
<keyword evidence="3" id="KW-1185">Reference proteome</keyword>
<organism evidence="4">
    <name type="scientific">Strongyloides stercoralis</name>
    <name type="common">Threadworm</name>
    <dbReference type="NCBI Taxonomy" id="6248"/>
    <lineage>
        <taxon>Eukaryota</taxon>
        <taxon>Metazoa</taxon>
        <taxon>Ecdysozoa</taxon>
        <taxon>Nematoda</taxon>
        <taxon>Chromadorea</taxon>
        <taxon>Rhabditida</taxon>
        <taxon>Tylenchina</taxon>
        <taxon>Panagrolaimomorpha</taxon>
        <taxon>Strongyloidoidea</taxon>
        <taxon>Strongyloididae</taxon>
        <taxon>Strongyloides</taxon>
    </lineage>
</organism>
<accession>A0A0K0DSF5</accession>
<feature type="transmembrane region" description="Helical" evidence="2">
    <location>
        <begin position="16"/>
        <end position="41"/>
    </location>
</feature>
<keyword evidence="2" id="KW-1133">Transmembrane helix</keyword>
<feature type="compositionally biased region" description="Polar residues" evidence="1">
    <location>
        <begin position="127"/>
        <end position="161"/>
    </location>
</feature>
<reference evidence="4" key="1">
    <citation type="submission" date="2015-08" db="UniProtKB">
        <authorList>
            <consortium name="WormBaseParasite"/>
        </authorList>
    </citation>
    <scope>IDENTIFICATION</scope>
</reference>
<keyword evidence="2" id="KW-0472">Membrane</keyword>
<keyword evidence="2" id="KW-0812">Transmembrane</keyword>
<evidence type="ECO:0000313" key="3">
    <source>
        <dbReference type="Proteomes" id="UP000035681"/>
    </source>
</evidence>
<proteinExistence type="predicted"/>
<dbReference type="AlphaFoldDB" id="A0A0K0DSF5"/>
<evidence type="ECO:0000256" key="2">
    <source>
        <dbReference type="SAM" id="Phobius"/>
    </source>
</evidence>
<feature type="compositionally biased region" description="Polar residues" evidence="1">
    <location>
        <begin position="68"/>
        <end position="85"/>
    </location>
</feature>
<feature type="region of interest" description="Disordered" evidence="1">
    <location>
        <begin position="120"/>
        <end position="161"/>
    </location>
</feature>
<dbReference type="WBParaSite" id="TCONS_00007334.p1">
    <property type="protein sequence ID" value="TCONS_00007334.p1"/>
    <property type="gene ID" value="XLOC_005367"/>
</dbReference>
<name>A0A0K0DSF5_STRER</name>
<sequence length="161" mass="17897">MSDDTWSIFGTDIKKIYVILGIVGVAVVLLVTIIGIVICVCKCKKKKKNIQSGDGKKVKGKMAKSNEGAKNSTPSQMNPQQSSEISSEKPTEHIRLSEYGIKEEDVSKIIRNAGLPYYNTPPHMKLQKQTMNNQQQPGNCQQTNSYFQPPQANPQRGPNYL</sequence>